<dbReference type="Proteomes" id="UP000006727">
    <property type="component" value="Chromosome 1"/>
</dbReference>
<sequence>MAMVKDNVVPEPSWLREGKMAEYRAEEAGYEGSWFAVKIVKLYYKVSGGRKDQLRPFPPQLLRKRFKVRDAVETLYNDAWWVGFIKHHNPKENTYQIYYGGGQPELELPFLHIRSRQEYVRPSGPELKWSWSIVRPMQNLPPWEPRAKMKEAQIHPRLKLPAHCLVYDSDDSQDEKKGRQERRQPTKRRRVESKSALAKPQAPPRIRVIKFPKPEMKVIAINAPSPKVSEQSMVSLTPGSSPPADSPPQDFDSSRGSDSQVQNALVITELSPQRRSSSSSSSSGSGGDSGTNSSSEDGVDVGVDGGHSKEDESIHKHNQGAAASTKDQPELSIFTDSSADRIIDDRAAYKKLLERFRDSSKGVLDKWRHELLQGIREELQLSLEFCRQAHCEVFGVFV</sequence>
<dbReference type="PaxDb" id="3218-PP1S283_49V6.1"/>
<feature type="region of interest" description="Disordered" evidence="1">
    <location>
        <begin position="222"/>
        <end position="332"/>
    </location>
</feature>
<accession>A0A2K1L6H5</accession>
<feature type="compositionally biased region" description="Basic and acidic residues" evidence="1">
    <location>
        <begin position="174"/>
        <end position="184"/>
    </location>
</feature>
<dbReference type="InParanoid" id="A0A2K1L6H5"/>
<dbReference type="Gramene" id="Pp3c1_390V3.1">
    <property type="protein sequence ID" value="Pp3c1_390V3.1"/>
    <property type="gene ID" value="Pp3c1_390"/>
</dbReference>
<evidence type="ECO:0000256" key="1">
    <source>
        <dbReference type="SAM" id="MobiDB-lite"/>
    </source>
</evidence>
<proteinExistence type="predicted"/>
<keyword evidence="4" id="KW-1185">Reference proteome</keyword>
<dbReference type="EMBL" id="ABEU02000001">
    <property type="protein sequence ID" value="PNR61601.1"/>
    <property type="molecule type" value="Genomic_DNA"/>
</dbReference>
<feature type="compositionally biased region" description="Polar residues" evidence="1">
    <location>
        <begin position="254"/>
        <end position="275"/>
    </location>
</feature>
<dbReference type="PANTHER" id="PTHR31917:SF147">
    <property type="entry name" value="AGENET DOMAIN-CONTAINING PROTEIN"/>
    <property type="match status" value="1"/>
</dbReference>
<feature type="compositionally biased region" description="Polar residues" evidence="1">
    <location>
        <begin position="228"/>
        <end position="239"/>
    </location>
</feature>
<dbReference type="EnsemblPlants" id="Pp3c1_390V3.1">
    <property type="protein sequence ID" value="Pp3c1_390V3.1"/>
    <property type="gene ID" value="Pp3c1_390"/>
</dbReference>
<feature type="compositionally biased region" description="Basic and acidic residues" evidence="1">
    <location>
        <begin position="306"/>
        <end position="315"/>
    </location>
</feature>
<evidence type="ECO:0000313" key="2">
    <source>
        <dbReference type="EMBL" id="PNR61601.1"/>
    </source>
</evidence>
<gene>
    <name evidence="2" type="ORF">PHYPA_000024</name>
</gene>
<organism evidence="2">
    <name type="scientific">Physcomitrium patens</name>
    <name type="common">Spreading-leaved earth moss</name>
    <name type="synonym">Physcomitrella patens</name>
    <dbReference type="NCBI Taxonomy" id="3218"/>
    <lineage>
        <taxon>Eukaryota</taxon>
        <taxon>Viridiplantae</taxon>
        <taxon>Streptophyta</taxon>
        <taxon>Embryophyta</taxon>
        <taxon>Bryophyta</taxon>
        <taxon>Bryophytina</taxon>
        <taxon>Bryopsida</taxon>
        <taxon>Funariidae</taxon>
        <taxon>Funariales</taxon>
        <taxon>Funariaceae</taxon>
        <taxon>Physcomitrium</taxon>
    </lineage>
</organism>
<feature type="region of interest" description="Disordered" evidence="1">
    <location>
        <begin position="166"/>
        <end position="207"/>
    </location>
</feature>
<dbReference type="EnsemblPlants" id="Pp3c1_390V3.2">
    <property type="protein sequence ID" value="Pp3c1_390V3.2"/>
    <property type="gene ID" value="Pp3c1_390"/>
</dbReference>
<protein>
    <recommendedName>
        <fullName evidence="5">Agenet domain-containing protein</fullName>
    </recommendedName>
</protein>
<dbReference type="PANTHER" id="PTHR31917">
    <property type="entry name" value="AGENET DOMAIN-CONTAINING PROTEIN-RELATED"/>
    <property type="match status" value="1"/>
</dbReference>
<name>A0A2K1L6H5_PHYPA</name>
<evidence type="ECO:0008006" key="5">
    <source>
        <dbReference type="Google" id="ProtNLM"/>
    </source>
</evidence>
<reference evidence="3" key="3">
    <citation type="submission" date="2020-12" db="UniProtKB">
        <authorList>
            <consortium name="EnsemblPlants"/>
        </authorList>
    </citation>
    <scope>IDENTIFICATION</scope>
</reference>
<dbReference type="Gramene" id="Pp3c1_390V3.2">
    <property type="protein sequence ID" value="Pp3c1_390V3.2"/>
    <property type="gene ID" value="Pp3c1_390"/>
</dbReference>
<evidence type="ECO:0000313" key="3">
    <source>
        <dbReference type="EnsemblPlants" id="Pp3c1_390V3.1"/>
    </source>
</evidence>
<reference evidence="2 4" key="1">
    <citation type="journal article" date="2008" name="Science">
        <title>The Physcomitrella genome reveals evolutionary insights into the conquest of land by plants.</title>
        <authorList>
            <person name="Rensing S."/>
            <person name="Lang D."/>
            <person name="Zimmer A."/>
            <person name="Terry A."/>
            <person name="Salamov A."/>
            <person name="Shapiro H."/>
            <person name="Nishiyama T."/>
            <person name="Perroud P.-F."/>
            <person name="Lindquist E."/>
            <person name="Kamisugi Y."/>
            <person name="Tanahashi T."/>
            <person name="Sakakibara K."/>
            <person name="Fujita T."/>
            <person name="Oishi K."/>
            <person name="Shin-I T."/>
            <person name="Kuroki Y."/>
            <person name="Toyoda A."/>
            <person name="Suzuki Y."/>
            <person name="Hashimoto A."/>
            <person name="Yamaguchi K."/>
            <person name="Sugano A."/>
            <person name="Kohara Y."/>
            <person name="Fujiyama A."/>
            <person name="Anterola A."/>
            <person name="Aoki S."/>
            <person name="Ashton N."/>
            <person name="Barbazuk W.B."/>
            <person name="Barker E."/>
            <person name="Bennetzen J."/>
            <person name="Bezanilla M."/>
            <person name="Blankenship R."/>
            <person name="Cho S.H."/>
            <person name="Dutcher S."/>
            <person name="Estelle M."/>
            <person name="Fawcett J.A."/>
            <person name="Gundlach H."/>
            <person name="Hanada K."/>
            <person name="Heyl A."/>
            <person name="Hicks K.A."/>
            <person name="Hugh J."/>
            <person name="Lohr M."/>
            <person name="Mayer K."/>
            <person name="Melkozernov A."/>
            <person name="Murata T."/>
            <person name="Nelson D."/>
            <person name="Pils B."/>
            <person name="Prigge M."/>
            <person name="Reiss B."/>
            <person name="Renner T."/>
            <person name="Rombauts S."/>
            <person name="Rushton P."/>
            <person name="Sanderfoot A."/>
            <person name="Schween G."/>
            <person name="Shiu S.-H."/>
            <person name="Stueber K."/>
            <person name="Theodoulou F.L."/>
            <person name="Tu H."/>
            <person name="Van de Peer Y."/>
            <person name="Verrier P.J."/>
            <person name="Waters E."/>
            <person name="Wood A."/>
            <person name="Yang L."/>
            <person name="Cove D."/>
            <person name="Cuming A."/>
            <person name="Hasebe M."/>
            <person name="Lucas S."/>
            <person name="Mishler D.B."/>
            <person name="Reski R."/>
            <person name="Grigoriev I."/>
            <person name="Quatrano R.S."/>
            <person name="Boore J.L."/>
        </authorList>
    </citation>
    <scope>NUCLEOTIDE SEQUENCE [LARGE SCALE GENOMIC DNA]</scope>
    <source>
        <strain evidence="3 4">cv. Gransden 2004</strain>
    </source>
</reference>
<dbReference type="AlphaFoldDB" id="A0A2K1L6H5"/>
<reference evidence="2 4" key="2">
    <citation type="journal article" date="2018" name="Plant J.">
        <title>The Physcomitrella patens chromosome-scale assembly reveals moss genome structure and evolution.</title>
        <authorList>
            <person name="Lang D."/>
            <person name="Ullrich K.K."/>
            <person name="Murat F."/>
            <person name="Fuchs J."/>
            <person name="Jenkins J."/>
            <person name="Haas F.B."/>
            <person name="Piednoel M."/>
            <person name="Gundlach H."/>
            <person name="Van Bel M."/>
            <person name="Meyberg R."/>
            <person name="Vives C."/>
            <person name="Morata J."/>
            <person name="Symeonidi A."/>
            <person name="Hiss M."/>
            <person name="Muchero W."/>
            <person name="Kamisugi Y."/>
            <person name="Saleh O."/>
            <person name="Blanc G."/>
            <person name="Decker E.L."/>
            <person name="van Gessel N."/>
            <person name="Grimwood J."/>
            <person name="Hayes R.D."/>
            <person name="Graham S.W."/>
            <person name="Gunter L.E."/>
            <person name="McDaniel S.F."/>
            <person name="Hoernstein S.N.W."/>
            <person name="Larsson A."/>
            <person name="Li F.W."/>
            <person name="Perroud P.F."/>
            <person name="Phillips J."/>
            <person name="Ranjan P."/>
            <person name="Rokshar D.S."/>
            <person name="Rothfels C.J."/>
            <person name="Schneider L."/>
            <person name="Shu S."/>
            <person name="Stevenson D.W."/>
            <person name="Thummler F."/>
            <person name="Tillich M."/>
            <person name="Villarreal Aguilar J.C."/>
            <person name="Widiez T."/>
            <person name="Wong G.K."/>
            <person name="Wymore A."/>
            <person name="Zhang Y."/>
            <person name="Zimmer A.D."/>
            <person name="Quatrano R.S."/>
            <person name="Mayer K.F.X."/>
            <person name="Goodstein D."/>
            <person name="Casacuberta J.M."/>
            <person name="Vandepoele K."/>
            <person name="Reski R."/>
            <person name="Cuming A.C."/>
            <person name="Tuskan G.A."/>
            <person name="Maumus F."/>
            <person name="Salse J."/>
            <person name="Schmutz J."/>
            <person name="Rensing S.A."/>
        </authorList>
    </citation>
    <scope>NUCLEOTIDE SEQUENCE [LARGE SCALE GENOMIC DNA]</scope>
    <source>
        <strain evidence="3 4">cv. Gransden 2004</strain>
    </source>
</reference>
<evidence type="ECO:0000313" key="4">
    <source>
        <dbReference type="Proteomes" id="UP000006727"/>
    </source>
</evidence>